<dbReference type="EMBL" id="CM029039">
    <property type="protein sequence ID" value="KAG2641924.1"/>
    <property type="molecule type" value="Genomic_DNA"/>
</dbReference>
<accession>A0A8T0W9B7</accession>
<evidence type="ECO:0000313" key="1">
    <source>
        <dbReference type="EMBL" id="KAG2641924.1"/>
    </source>
</evidence>
<evidence type="ECO:0000313" key="2">
    <source>
        <dbReference type="Proteomes" id="UP000823388"/>
    </source>
</evidence>
<reference evidence="1" key="1">
    <citation type="submission" date="2020-05" db="EMBL/GenBank/DDBJ databases">
        <title>WGS assembly of Panicum virgatum.</title>
        <authorList>
            <person name="Lovell J.T."/>
            <person name="Jenkins J."/>
            <person name="Shu S."/>
            <person name="Juenger T.E."/>
            <person name="Schmutz J."/>
        </authorList>
    </citation>
    <scope>NUCLEOTIDE SEQUENCE</scope>
    <source>
        <strain evidence="1">AP13</strain>
    </source>
</reference>
<proteinExistence type="predicted"/>
<comment type="caution">
    <text evidence="1">The sequence shown here is derived from an EMBL/GenBank/DDBJ whole genome shotgun (WGS) entry which is preliminary data.</text>
</comment>
<dbReference type="OrthoDB" id="695963at2759"/>
<organism evidence="1 2">
    <name type="scientific">Panicum virgatum</name>
    <name type="common">Blackwell switchgrass</name>
    <dbReference type="NCBI Taxonomy" id="38727"/>
    <lineage>
        <taxon>Eukaryota</taxon>
        <taxon>Viridiplantae</taxon>
        <taxon>Streptophyta</taxon>
        <taxon>Embryophyta</taxon>
        <taxon>Tracheophyta</taxon>
        <taxon>Spermatophyta</taxon>
        <taxon>Magnoliopsida</taxon>
        <taxon>Liliopsida</taxon>
        <taxon>Poales</taxon>
        <taxon>Poaceae</taxon>
        <taxon>PACMAD clade</taxon>
        <taxon>Panicoideae</taxon>
        <taxon>Panicodae</taxon>
        <taxon>Paniceae</taxon>
        <taxon>Panicinae</taxon>
        <taxon>Panicum</taxon>
        <taxon>Panicum sect. Hiantes</taxon>
    </lineage>
</organism>
<gene>
    <name evidence="1" type="ORF">PVAP13_2KG217300</name>
</gene>
<dbReference type="Proteomes" id="UP000823388">
    <property type="component" value="Chromosome 2K"/>
</dbReference>
<keyword evidence="2" id="KW-1185">Reference proteome</keyword>
<evidence type="ECO:0008006" key="3">
    <source>
        <dbReference type="Google" id="ProtNLM"/>
    </source>
</evidence>
<dbReference type="InterPro" id="IPR038765">
    <property type="entry name" value="Papain-like_cys_pep_sf"/>
</dbReference>
<sequence>MPEVHTRREWIMHPLPRHLVLTGPELIQAFVHRKNHDSDMIDGAIRRLNQMDATIFSSGHPARWRHFLESDFAMNSLAGYNPELILTVYNQFVNVDYSVPSCQMLIIPVLVDTIWCAYMFDTYFSELHILDPAHSTERYKLHQQLHPILDDSLRKCLTSFYQGWSLEPLDQWKLKYPQLEPVFNSDDCGTIMLHYARNYNGMYLDEPLNEENIAHAGHSLMLEILYLEGNTAALPQAVAEIFRS</sequence>
<name>A0A8T0W9B7_PANVG</name>
<dbReference type="AlphaFoldDB" id="A0A8T0W9B7"/>
<dbReference type="Gene3D" id="3.40.395.10">
    <property type="entry name" value="Adenoviral Proteinase, Chain A"/>
    <property type="match status" value="1"/>
</dbReference>
<dbReference type="SUPFAM" id="SSF54001">
    <property type="entry name" value="Cysteine proteinases"/>
    <property type="match status" value="1"/>
</dbReference>
<protein>
    <recommendedName>
        <fullName evidence="3">Ubiquitin-like protease family profile domain-containing protein</fullName>
    </recommendedName>
</protein>